<organism evidence="1 2">
    <name type="scientific">Hallerella porci</name>
    <dbReference type="NCBI Taxonomy" id="1945871"/>
    <lineage>
        <taxon>Bacteria</taxon>
        <taxon>Pseudomonadati</taxon>
        <taxon>Fibrobacterota</taxon>
        <taxon>Fibrobacteria</taxon>
        <taxon>Fibrobacterales</taxon>
        <taxon>Fibrobacteraceae</taxon>
        <taxon>Hallerella</taxon>
    </lineage>
</organism>
<feature type="non-terminal residue" evidence="1">
    <location>
        <position position="1"/>
    </location>
</feature>
<name>A0ABX5LMI6_9BACT</name>
<protein>
    <submittedName>
        <fullName evidence="1">Uncharacterized protein</fullName>
    </submittedName>
</protein>
<evidence type="ECO:0000313" key="2">
    <source>
        <dbReference type="Proteomes" id="UP000245523"/>
    </source>
</evidence>
<dbReference type="EMBL" id="QGHD01000019">
    <property type="protein sequence ID" value="PWK95175.1"/>
    <property type="molecule type" value="Genomic_DNA"/>
</dbReference>
<evidence type="ECO:0000313" key="1">
    <source>
        <dbReference type="EMBL" id="PWK95175.1"/>
    </source>
</evidence>
<comment type="caution">
    <text evidence="1">The sequence shown here is derived from an EMBL/GenBank/DDBJ whole genome shotgun (WGS) entry which is preliminary data.</text>
</comment>
<accession>A0ABX5LMI6</accession>
<keyword evidence="2" id="KW-1185">Reference proteome</keyword>
<dbReference type="Proteomes" id="UP000245523">
    <property type="component" value="Unassembled WGS sequence"/>
</dbReference>
<sequence length="131" mass="14991">VFLKLLHDGLVRYVADVLQDDEPGHETDRLVRRTHFVVKPFRKLGLELVPVNLVRENVEGVLVVQLLLKGTEKACLCVGFWRSVHGKNCKVFSHILENLAIFSQGGNQFFPIVMRAGRDFKGRLINYKYSL</sequence>
<reference evidence="1 2" key="1">
    <citation type="submission" date="2018-05" db="EMBL/GenBank/DDBJ databases">
        <title>Animal gut microbial communities from fecal samples from Wisconsin, USA.</title>
        <authorList>
            <person name="Neumann A."/>
        </authorList>
    </citation>
    <scope>NUCLEOTIDE SEQUENCE [LARGE SCALE GENOMIC DNA]</scope>
    <source>
        <strain evidence="1 2">UWS4</strain>
    </source>
</reference>
<gene>
    <name evidence="1" type="ORF">B0H50_11939</name>
</gene>
<proteinExistence type="predicted"/>